<evidence type="ECO:0000313" key="4">
    <source>
        <dbReference type="Proteomes" id="UP000193944"/>
    </source>
</evidence>
<feature type="compositionally biased region" description="Acidic residues" evidence="1">
    <location>
        <begin position="483"/>
        <end position="509"/>
    </location>
</feature>
<reference evidence="3 4" key="1">
    <citation type="submission" date="2016-08" db="EMBL/GenBank/DDBJ databases">
        <title>A Parts List for Fungal Cellulosomes Revealed by Comparative Genomics.</title>
        <authorList>
            <consortium name="DOE Joint Genome Institute"/>
            <person name="Haitjema C.H."/>
            <person name="Gilmore S.P."/>
            <person name="Henske J.K."/>
            <person name="Solomon K.V."/>
            <person name="De Groot R."/>
            <person name="Kuo A."/>
            <person name="Mondo S.J."/>
            <person name="Salamov A.A."/>
            <person name="Labutti K."/>
            <person name="Zhao Z."/>
            <person name="Chiniquy J."/>
            <person name="Barry K."/>
            <person name="Brewer H.M."/>
            <person name="Purvine S.O."/>
            <person name="Wright A.T."/>
            <person name="Boxma B."/>
            <person name="Van Alen T."/>
            <person name="Hackstein J.H."/>
            <person name="Baker S.E."/>
            <person name="Grigoriev I.V."/>
            <person name="O'Malley M.A."/>
        </authorList>
    </citation>
    <scope>NUCLEOTIDE SEQUENCE [LARGE SCALE GENOMIC DNA]</scope>
    <source>
        <strain evidence="3 4">S4</strain>
    </source>
</reference>
<feature type="transmembrane region" description="Helical" evidence="2">
    <location>
        <begin position="292"/>
        <end position="320"/>
    </location>
</feature>
<proteinExistence type="predicted"/>
<gene>
    <name evidence="3" type="ORF">BCR32DRAFT_296406</name>
</gene>
<organism evidence="3 4">
    <name type="scientific">Anaeromyces robustus</name>
    <dbReference type="NCBI Taxonomy" id="1754192"/>
    <lineage>
        <taxon>Eukaryota</taxon>
        <taxon>Fungi</taxon>
        <taxon>Fungi incertae sedis</taxon>
        <taxon>Chytridiomycota</taxon>
        <taxon>Chytridiomycota incertae sedis</taxon>
        <taxon>Neocallimastigomycetes</taxon>
        <taxon>Neocallimastigales</taxon>
        <taxon>Neocallimastigaceae</taxon>
        <taxon>Anaeromyces</taxon>
    </lineage>
</organism>
<keyword evidence="2" id="KW-0812">Transmembrane</keyword>
<feature type="transmembrane region" description="Helical" evidence="2">
    <location>
        <begin position="34"/>
        <end position="55"/>
    </location>
</feature>
<feature type="transmembrane region" description="Helical" evidence="2">
    <location>
        <begin position="93"/>
        <end position="113"/>
    </location>
</feature>
<accession>A0A1Y1WRM1</accession>
<keyword evidence="2" id="KW-0472">Membrane</keyword>
<feature type="transmembrane region" description="Helical" evidence="2">
    <location>
        <begin position="67"/>
        <end position="87"/>
    </location>
</feature>
<feature type="transmembrane region" description="Helical" evidence="2">
    <location>
        <begin position="419"/>
        <end position="440"/>
    </location>
</feature>
<evidence type="ECO:0000313" key="3">
    <source>
        <dbReference type="EMBL" id="ORX76190.1"/>
    </source>
</evidence>
<comment type="caution">
    <text evidence="3">The sequence shown here is derived from an EMBL/GenBank/DDBJ whole genome shotgun (WGS) entry which is preliminary data.</text>
</comment>
<name>A0A1Y1WRM1_9FUNG</name>
<keyword evidence="2" id="KW-1133">Transmembrane helix</keyword>
<feature type="transmembrane region" description="Helical" evidence="2">
    <location>
        <begin position="446"/>
        <end position="467"/>
    </location>
</feature>
<dbReference type="EMBL" id="MCFG01000313">
    <property type="protein sequence ID" value="ORX76190.1"/>
    <property type="molecule type" value="Genomic_DNA"/>
</dbReference>
<dbReference type="Proteomes" id="UP000193944">
    <property type="component" value="Unassembled WGS sequence"/>
</dbReference>
<sequence length="541" mass="62741">MSDTSIDKKNQSEEVVVDIKKNIETEYNLPGLRFLHLVGICLFILILSPTLNIGIRNLILKSPNSMLWFSRAMLFFIIIPVSIIFIFVLRDNAIFPVIGLIGLVIGCALDEMLHNQMDDSLTLLNKYIDFSKKSKMCSNIGLYLSNFIGKPMIGIFFTTVFMYKVPLKDAIKLNSGSKTQKTDPYQDEVYKYNIEKFNYDYNIIAVMMCIFVTYINTKLIMNVMACTITGTYDRLNFNKCIEDNKLNKQPLPKNEENLMIYYLDKSYKVCIGSIIGQPIFFALKLIKTCFQFFIKFLFGFPFFIFIVVILFMPVIITIVLMIHNSYVYVLIILGACLLIALIFSPLRNNFEFSFLKMEIKYFDYINIILNNQSFRNSYNIDYSFPDIIIKPFQQEIPFFEEFRKRKAVTAPFIIKLMRFWCTLISTLIVTGLTACINMIFTKGICGYILIATAIIEFSTSLIFYHPFTSGTQAIKRCEKENNKDEEDEEDEFEEDEENDDGNDTNDDNDNNSNTSKNNDKNRNNDSNESLNEYDKVELILE</sequence>
<evidence type="ECO:0000256" key="2">
    <source>
        <dbReference type="SAM" id="Phobius"/>
    </source>
</evidence>
<dbReference type="OrthoDB" id="10633621at2759"/>
<feature type="region of interest" description="Disordered" evidence="1">
    <location>
        <begin position="478"/>
        <end position="541"/>
    </location>
</feature>
<protein>
    <submittedName>
        <fullName evidence="3">Uncharacterized protein</fullName>
    </submittedName>
</protein>
<feature type="transmembrane region" description="Helical" evidence="2">
    <location>
        <begin position="326"/>
        <end position="346"/>
    </location>
</feature>
<evidence type="ECO:0000256" key="1">
    <source>
        <dbReference type="SAM" id="MobiDB-lite"/>
    </source>
</evidence>
<reference evidence="3 4" key="2">
    <citation type="submission" date="2016-08" db="EMBL/GenBank/DDBJ databases">
        <title>Pervasive Adenine N6-methylation of Active Genes in Fungi.</title>
        <authorList>
            <consortium name="DOE Joint Genome Institute"/>
            <person name="Mondo S.J."/>
            <person name="Dannebaum R.O."/>
            <person name="Kuo R.C."/>
            <person name="Labutti K."/>
            <person name="Haridas S."/>
            <person name="Kuo A."/>
            <person name="Salamov A."/>
            <person name="Ahrendt S.R."/>
            <person name="Lipzen A."/>
            <person name="Sullivan W."/>
            <person name="Andreopoulos W.B."/>
            <person name="Clum A."/>
            <person name="Lindquist E."/>
            <person name="Daum C."/>
            <person name="Ramamoorthy G.K."/>
            <person name="Gryganskyi A."/>
            <person name="Culley D."/>
            <person name="Magnuson J.K."/>
            <person name="James T.Y."/>
            <person name="O'Malley M.A."/>
            <person name="Stajich J.E."/>
            <person name="Spatafora J.W."/>
            <person name="Visel A."/>
            <person name="Grigoriev I.V."/>
        </authorList>
    </citation>
    <scope>NUCLEOTIDE SEQUENCE [LARGE SCALE GENOMIC DNA]</scope>
    <source>
        <strain evidence="3 4">S4</strain>
    </source>
</reference>
<keyword evidence="4" id="KW-1185">Reference proteome</keyword>
<feature type="transmembrane region" description="Helical" evidence="2">
    <location>
        <begin position="140"/>
        <end position="163"/>
    </location>
</feature>
<dbReference type="AlphaFoldDB" id="A0A1Y1WRM1"/>
<feature type="compositionally biased region" description="Basic and acidic residues" evidence="1">
    <location>
        <begin position="532"/>
        <end position="541"/>
    </location>
</feature>
<feature type="transmembrane region" description="Helical" evidence="2">
    <location>
        <begin position="199"/>
        <end position="215"/>
    </location>
</feature>